<dbReference type="GO" id="GO:0006896">
    <property type="term" value="P:Golgi to vacuole transport"/>
    <property type="evidence" value="ECO:0007669"/>
    <property type="project" value="TreeGrafter"/>
</dbReference>
<evidence type="ECO:0000256" key="3">
    <source>
        <dbReference type="ARBA" id="ARBA00022448"/>
    </source>
</evidence>
<feature type="region of interest" description="Disordered" evidence="7">
    <location>
        <begin position="527"/>
        <end position="555"/>
    </location>
</feature>
<evidence type="ECO:0000313" key="10">
    <source>
        <dbReference type="Proteomes" id="UP000242525"/>
    </source>
</evidence>
<feature type="compositionally biased region" description="Basic and acidic residues" evidence="7">
    <location>
        <begin position="1090"/>
        <end position="1102"/>
    </location>
</feature>
<feature type="region of interest" description="Disordered" evidence="7">
    <location>
        <begin position="1046"/>
        <end position="1192"/>
    </location>
</feature>
<keyword evidence="6" id="KW-0175">Coiled coil</keyword>
<evidence type="ECO:0000313" key="9">
    <source>
        <dbReference type="EMBL" id="CDO52556.1"/>
    </source>
</evidence>
<keyword evidence="5" id="KW-0333">Golgi apparatus</keyword>
<dbReference type="InterPro" id="IPR012501">
    <property type="entry name" value="Vps54_C"/>
</dbReference>
<dbReference type="PANTHER" id="PTHR12965:SF0">
    <property type="entry name" value="VACUOLAR PROTEIN SORTING-ASSOCIATED PROTEIN 54"/>
    <property type="match status" value="1"/>
</dbReference>
<dbReference type="GO" id="GO:0005829">
    <property type="term" value="C:cytosol"/>
    <property type="evidence" value="ECO:0007669"/>
    <property type="project" value="GOC"/>
</dbReference>
<sequence>MSREDFQSPASSLRPSLDSNRSSVAQLSGNGVHMHHNGSQVNSFLDVISRTGTPSHRRRSSSISLSSAGPWSDLSGMPIGLNRGDLLHGTLGANSIAEIVGNPRQTSTFKTPSTREIPPVTLTKIKKVSRLELQTYLKEITEEYESFYNNSLRASSTSGLSSMFSDVASGQTSLSNFSTALENIDNNSNAETGNNSSNNSDEHVNSTPQPELTPLSTIPSVFFEADFQLDNPRIFDLVSEKSSLIRPEDQGDQQQQQIPKHKVLASNLILQEKLSWYIDTVELHLIQEISNASSTFFSALDDLRSINTQASNVVAKIERLRMDLAAVDHQRAVLGIENLKLKQRRRNLSILLQSLTQLEVIMDKADEAETLYIDRDFDSCLDMLDDVEALIAGTSTEGNKPWVEDWQFPLCDVRSVEGLHDLRASLRVLRTRVGEGFSRRFTDLLVRDLRGHIETVSKTDTLHRMGKILDRTDTRPVNNSYLELDKDMRKTLEAIVQGLLRSNDIQGAFKQYRDIIIKEAKNVVRHHLPSSSSNGNSDTMSMSSNMTGRSSNSTEKSVSLASQLRSLSGSEFEDMLSSIYTNLSEFFRRLSTQQKLLLDVTLSASSTLEYSAIDLSDLMNQVIESSQNRIVKIINVRRDVNATKLDSQNVINFYSLTGIFLSECEAICGEPGSALRNSVTGQIKQFLTNRHRERSNTLMYNMDKAQWREEEISSEFQKLVDNIVLSAEKDPVEWTNKLKQVLTNYGADKTTTDTDATDANKKKSEKLLPKNVFVGTESFIIPSSAVKVIRELQDYEILMIVLPHLGITDIIPQLIDIVRKFNTKTNTLILGAGATRTAAGLRHITAKHLALAAQAVNITATLVGQYVRACVRRHYGAANLAVINDDLDRLERELNTHVEEIYNKFVTLMSDKMNHHVDAILHKVDWLRAPPAEGSSGLSPYMLDLVKSTTILCKIIGLNLPKDSYLMIVSLIFDNYKKRLIESYTTVLDSKDSSTNGRRYDNIMRDVNYFKTKLEHIEGAGNTGQVIYDTVSGLYKIEEIFNADEMHESEPKEKTKVKETEVKETEVKEPKVKEPEVKEPGVSESTGAPKETENAQDEKKDNISSSDDTSTSKDTKAKPESADSASSEEVIASETSTEKSSSVELDRSEPDATTDGDGNVDAEVDPRSSVSSDEKPPAVTPAGDDSDDDKKA</sequence>
<protein>
    <submittedName>
        <fullName evidence="9">Similar to Saccharomyces cerevisiae YDR027C VPS54 Component of the GARP (Golgi-associated retrograde protein) complex</fullName>
    </submittedName>
</protein>
<evidence type="ECO:0000256" key="4">
    <source>
        <dbReference type="ARBA" id="ARBA00022927"/>
    </source>
</evidence>
<keyword evidence="3" id="KW-0813">Transport</keyword>
<evidence type="ECO:0000256" key="1">
    <source>
        <dbReference type="ARBA" id="ARBA00004601"/>
    </source>
</evidence>
<feature type="region of interest" description="Disordered" evidence="7">
    <location>
        <begin position="1"/>
        <end position="38"/>
    </location>
</feature>
<name>A0A0J9X5S2_GEOCN</name>
<gene>
    <name evidence="9" type="ORF">BN980_GECA03s03805g</name>
</gene>
<feature type="compositionally biased region" description="Low complexity" evidence="7">
    <location>
        <begin position="1133"/>
        <end position="1142"/>
    </location>
</feature>
<dbReference type="InterPro" id="IPR039745">
    <property type="entry name" value="Vps54"/>
</dbReference>
<feature type="compositionally biased region" description="Acidic residues" evidence="7">
    <location>
        <begin position="1152"/>
        <end position="1163"/>
    </location>
</feature>
<evidence type="ECO:0000256" key="2">
    <source>
        <dbReference type="ARBA" id="ARBA00009150"/>
    </source>
</evidence>
<dbReference type="STRING" id="1173061.A0A0J9X5S2"/>
<dbReference type="GO" id="GO:0000938">
    <property type="term" value="C:GARP complex"/>
    <property type="evidence" value="ECO:0007669"/>
    <property type="project" value="InterPro"/>
</dbReference>
<dbReference type="Pfam" id="PF07928">
    <property type="entry name" value="Vps54"/>
    <property type="match status" value="1"/>
</dbReference>
<comment type="caution">
    <text evidence="9">The sequence shown here is derived from an EMBL/GenBank/DDBJ whole genome shotgun (WGS) entry which is preliminary data.</text>
</comment>
<organism evidence="9 10">
    <name type="scientific">Geotrichum candidum</name>
    <name type="common">Oospora lactis</name>
    <name type="synonym">Dipodascus geotrichum</name>
    <dbReference type="NCBI Taxonomy" id="1173061"/>
    <lineage>
        <taxon>Eukaryota</taxon>
        <taxon>Fungi</taxon>
        <taxon>Dikarya</taxon>
        <taxon>Ascomycota</taxon>
        <taxon>Saccharomycotina</taxon>
        <taxon>Dipodascomycetes</taxon>
        <taxon>Dipodascales</taxon>
        <taxon>Dipodascaceae</taxon>
        <taxon>Geotrichum</taxon>
    </lineage>
</organism>
<evidence type="ECO:0000256" key="6">
    <source>
        <dbReference type="ARBA" id="ARBA00023054"/>
    </source>
</evidence>
<feature type="domain" description="Vacuolar protein sorting-associated protein 54 C-terminal" evidence="8">
    <location>
        <begin position="777"/>
        <end position="912"/>
    </location>
</feature>
<dbReference type="Proteomes" id="UP000242525">
    <property type="component" value="Unassembled WGS sequence"/>
</dbReference>
<proteinExistence type="inferred from homology"/>
<evidence type="ECO:0000256" key="7">
    <source>
        <dbReference type="SAM" id="MobiDB-lite"/>
    </source>
</evidence>
<comment type="subcellular location">
    <subcellularLocation>
        <location evidence="1">Golgi apparatus</location>
        <location evidence="1">trans-Golgi network</location>
    </subcellularLocation>
</comment>
<evidence type="ECO:0000259" key="8">
    <source>
        <dbReference type="Pfam" id="PF07928"/>
    </source>
</evidence>
<keyword evidence="4" id="KW-0653">Protein transport</keyword>
<dbReference type="AlphaFoldDB" id="A0A0J9X5S2"/>
<feature type="compositionally biased region" description="Low complexity" evidence="7">
    <location>
        <begin position="530"/>
        <end position="548"/>
    </location>
</feature>
<dbReference type="PANTHER" id="PTHR12965">
    <property type="entry name" value="VACUOLAR PROTEIN SORTING 54"/>
    <property type="match status" value="1"/>
</dbReference>
<reference evidence="9" key="1">
    <citation type="submission" date="2014-03" db="EMBL/GenBank/DDBJ databases">
        <authorList>
            <person name="Casaregola S."/>
        </authorList>
    </citation>
    <scope>NUCLEOTIDE SEQUENCE [LARGE SCALE GENOMIC DNA]</scope>
    <source>
        <strain evidence="9">CLIB 918</strain>
    </source>
</reference>
<feature type="region of interest" description="Disordered" evidence="7">
    <location>
        <begin position="184"/>
        <end position="211"/>
    </location>
</feature>
<feature type="compositionally biased region" description="Polar residues" evidence="7">
    <location>
        <begin position="8"/>
        <end position="29"/>
    </location>
</feature>
<evidence type="ECO:0000256" key="5">
    <source>
        <dbReference type="ARBA" id="ARBA00023034"/>
    </source>
</evidence>
<feature type="compositionally biased region" description="Basic and acidic residues" evidence="7">
    <location>
        <begin position="1046"/>
        <end position="1081"/>
    </location>
</feature>
<dbReference type="GO" id="GO:0019905">
    <property type="term" value="F:syntaxin binding"/>
    <property type="evidence" value="ECO:0007669"/>
    <property type="project" value="TreeGrafter"/>
</dbReference>
<dbReference type="GO" id="GO:0015031">
    <property type="term" value="P:protein transport"/>
    <property type="evidence" value="ECO:0007669"/>
    <property type="project" value="UniProtKB-KW"/>
</dbReference>
<dbReference type="OrthoDB" id="10259024at2759"/>
<keyword evidence="10" id="KW-1185">Reference proteome</keyword>
<dbReference type="GO" id="GO:0042147">
    <property type="term" value="P:retrograde transport, endosome to Golgi"/>
    <property type="evidence" value="ECO:0007669"/>
    <property type="project" value="InterPro"/>
</dbReference>
<comment type="similarity">
    <text evidence="2">Belongs to the VPS54 family.</text>
</comment>
<dbReference type="EMBL" id="CCBN010000003">
    <property type="protein sequence ID" value="CDO52556.1"/>
    <property type="molecule type" value="Genomic_DNA"/>
</dbReference>
<accession>A0A0J9X5S2</accession>
<feature type="compositionally biased region" description="Basic and acidic residues" evidence="7">
    <location>
        <begin position="1110"/>
        <end position="1121"/>
    </location>
</feature>